<dbReference type="Proteomes" id="UP000030403">
    <property type="component" value="Unassembled WGS sequence"/>
</dbReference>
<accession>A0A0A5G9J1</accession>
<name>A0A0A5G9J1_9BACI</name>
<protein>
    <recommendedName>
        <fullName evidence="3">Inner spore coat protein</fullName>
    </recommendedName>
</protein>
<dbReference type="InterPro" id="IPR058870">
    <property type="entry name" value="YuzC"/>
</dbReference>
<sequence>MNPYQNHYPVYYTPYMLVPVNPLQYQQQIVSRQYPDVTTKKFQESSQAYQNLINDSQIISQRFAESGNLRRKVMRAAQKSDHNTVVHLIQNTGISHPIEVSYNPDSIKVTIMDIEESPTSKLIMALRW</sequence>
<organism evidence="1 2">
    <name type="scientific">Pontibacillus marinus BH030004 = DSM 16465</name>
    <dbReference type="NCBI Taxonomy" id="1385511"/>
    <lineage>
        <taxon>Bacteria</taxon>
        <taxon>Bacillati</taxon>
        <taxon>Bacillota</taxon>
        <taxon>Bacilli</taxon>
        <taxon>Bacillales</taxon>
        <taxon>Bacillaceae</taxon>
        <taxon>Pontibacillus</taxon>
    </lineage>
</organism>
<gene>
    <name evidence="1" type="ORF">N783_04240</name>
</gene>
<evidence type="ECO:0000313" key="2">
    <source>
        <dbReference type="Proteomes" id="UP000030403"/>
    </source>
</evidence>
<keyword evidence="2" id="KW-1185">Reference proteome</keyword>
<dbReference type="eggNOG" id="ENOG5032Y01">
    <property type="taxonomic scope" value="Bacteria"/>
</dbReference>
<dbReference type="RefSeq" id="WP_027445917.1">
    <property type="nucleotide sequence ID" value="NZ_AULJ01000019.1"/>
</dbReference>
<dbReference type="Pfam" id="PF26344">
    <property type="entry name" value="YuzC"/>
    <property type="match status" value="1"/>
</dbReference>
<dbReference type="AlphaFoldDB" id="A0A0A5G9J1"/>
<proteinExistence type="predicted"/>
<dbReference type="OrthoDB" id="2615349at2"/>
<comment type="caution">
    <text evidence="1">The sequence shown here is derived from an EMBL/GenBank/DDBJ whole genome shotgun (WGS) entry which is preliminary data.</text>
</comment>
<dbReference type="EMBL" id="AVPF01000012">
    <property type="protein sequence ID" value="KGX89821.1"/>
    <property type="molecule type" value="Genomic_DNA"/>
</dbReference>
<reference evidence="1 2" key="1">
    <citation type="submission" date="2013-08" db="EMBL/GenBank/DDBJ databases">
        <authorList>
            <person name="Huang J."/>
            <person name="Wang G."/>
        </authorList>
    </citation>
    <scope>NUCLEOTIDE SEQUENCE [LARGE SCALE GENOMIC DNA]</scope>
    <source>
        <strain evidence="1 2">BH030004</strain>
    </source>
</reference>
<evidence type="ECO:0008006" key="3">
    <source>
        <dbReference type="Google" id="ProtNLM"/>
    </source>
</evidence>
<evidence type="ECO:0000313" key="1">
    <source>
        <dbReference type="EMBL" id="KGX89821.1"/>
    </source>
</evidence>